<organism evidence="7 8">
    <name type="scientific">Litorilituus lipolyticus</name>
    <dbReference type="NCBI Taxonomy" id="2491017"/>
    <lineage>
        <taxon>Bacteria</taxon>
        <taxon>Pseudomonadati</taxon>
        <taxon>Pseudomonadota</taxon>
        <taxon>Gammaproteobacteria</taxon>
        <taxon>Alteromonadales</taxon>
        <taxon>Colwelliaceae</taxon>
        <taxon>Litorilituus</taxon>
    </lineage>
</organism>
<keyword evidence="8" id="KW-1185">Reference proteome</keyword>
<dbReference type="GO" id="GO:0009252">
    <property type="term" value="P:peptidoglycan biosynthetic process"/>
    <property type="evidence" value="ECO:0007669"/>
    <property type="project" value="TreeGrafter"/>
</dbReference>
<protein>
    <submittedName>
        <fullName evidence="7">MipA/OmpV family protein</fullName>
    </submittedName>
</protein>
<evidence type="ECO:0000256" key="5">
    <source>
        <dbReference type="ARBA" id="ARBA00023237"/>
    </source>
</evidence>
<dbReference type="RefSeq" id="WP_140604046.1">
    <property type="nucleotide sequence ID" value="NZ_SAWY01000027.1"/>
</dbReference>
<dbReference type="Pfam" id="PF06629">
    <property type="entry name" value="MipA"/>
    <property type="match status" value="1"/>
</dbReference>
<proteinExistence type="inferred from homology"/>
<sequence>MKLFFLFLIIFIPCSYTTASETQNVEVNKWDFSVYLGQGYVENPIIKLDDLKINVFPSFTYYGEKFFIDNTTIGYSLIEGDNIFFDLVGAVNEDGLFHHFQNKNYTLVNILGFKPTTGGGRKPELSGFEPIERNISYLAGLNITYMTDYFTAQLAYLTDVSGVHHGNEVRVSLSRNLVFSWFELYFEIGQVTKSKDLVSYYYKLKPEELSFLRDNYQAGEATNTFYKVQIDIPLTESFTVIGVVKETRLGDKIDESFLTDKSSYSSSFVGIKYHF</sequence>
<dbReference type="GO" id="GO:0009279">
    <property type="term" value="C:cell outer membrane"/>
    <property type="evidence" value="ECO:0007669"/>
    <property type="project" value="UniProtKB-SubCell"/>
</dbReference>
<feature type="chain" id="PRO_5021456890" evidence="6">
    <location>
        <begin position="20"/>
        <end position="275"/>
    </location>
</feature>
<evidence type="ECO:0000256" key="4">
    <source>
        <dbReference type="ARBA" id="ARBA00023136"/>
    </source>
</evidence>
<dbReference type="PANTHER" id="PTHR38776">
    <property type="entry name" value="MLTA-INTERACTING PROTEIN-RELATED"/>
    <property type="match status" value="1"/>
</dbReference>
<evidence type="ECO:0000256" key="2">
    <source>
        <dbReference type="ARBA" id="ARBA00005722"/>
    </source>
</evidence>
<dbReference type="OrthoDB" id="8562138at2"/>
<keyword evidence="3 6" id="KW-0732">Signal</keyword>
<evidence type="ECO:0000313" key="8">
    <source>
        <dbReference type="Proteomes" id="UP000315303"/>
    </source>
</evidence>
<dbReference type="PANTHER" id="PTHR38776:SF1">
    <property type="entry name" value="MLTA-INTERACTING PROTEIN-RELATED"/>
    <property type="match status" value="1"/>
</dbReference>
<reference evidence="7 8" key="1">
    <citation type="submission" date="2019-01" db="EMBL/GenBank/DDBJ databases">
        <title>Litorilituus lipolytica sp. nov., isolated from intertidal sand of the Yellow Sea in China.</title>
        <authorList>
            <person name="Liu A."/>
        </authorList>
    </citation>
    <scope>NUCLEOTIDE SEQUENCE [LARGE SCALE GENOMIC DNA]</scope>
    <source>
        <strain evidence="7 8">RZ04</strain>
    </source>
</reference>
<comment type="caution">
    <text evidence="7">The sequence shown here is derived from an EMBL/GenBank/DDBJ whole genome shotgun (WGS) entry which is preliminary data.</text>
</comment>
<accession>A0A502KU34</accession>
<comment type="similarity">
    <text evidence="2">Belongs to the MipA/OmpV family.</text>
</comment>
<evidence type="ECO:0000313" key="7">
    <source>
        <dbReference type="EMBL" id="TPH13909.1"/>
    </source>
</evidence>
<gene>
    <name evidence="7" type="ORF">EPA86_12390</name>
</gene>
<evidence type="ECO:0000256" key="3">
    <source>
        <dbReference type="ARBA" id="ARBA00022729"/>
    </source>
</evidence>
<dbReference type="AlphaFoldDB" id="A0A502KU34"/>
<keyword evidence="4" id="KW-0472">Membrane</keyword>
<dbReference type="InterPro" id="IPR010583">
    <property type="entry name" value="MipA"/>
</dbReference>
<dbReference type="Proteomes" id="UP000315303">
    <property type="component" value="Unassembled WGS sequence"/>
</dbReference>
<evidence type="ECO:0000256" key="1">
    <source>
        <dbReference type="ARBA" id="ARBA00004442"/>
    </source>
</evidence>
<comment type="subcellular location">
    <subcellularLocation>
        <location evidence="1">Cell outer membrane</location>
    </subcellularLocation>
</comment>
<dbReference type="EMBL" id="SAWY01000027">
    <property type="protein sequence ID" value="TPH13909.1"/>
    <property type="molecule type" value="Genomic_DNA"/>
</dbReference>
<name>A0A502KU34_9GAMM</name>
<keyword evidence="5" id="KW-0998">Cell outer membrane</keyword>
<feature type="signal peptide" evidence="6">
    <location>
        <begin position="1"/>
        <end position="19"/>
    </location>
</feature>
<evidence type="ECO:0000256" key="6">
    <source>
        <dbReference type="SAM" id="SignalP"/>
    </source>
</evidence>